<dbReference type="InterPro" id="IPR028973">
    <property type="entry name" value="PhnB-like"/>
</dbReference>
<dbReference type="Proteomes" id="UP000317366">
    <property type="component" value="Unassembled WGS sequence"/>
</dbReference>
<dbReference type="Gene3D" id="3.10.180.10">
    <property type="entry name" value="2,3-Dihydroxybiphenyl 1,2-Dioxygenase, domain 1"/>
    <property type="match status" value="1"/>
</dbReference>
<dbReference type="SUPFAM" id="SSF54593">
    <property type="entry name" value="Glyoxalase/Bleomycin resistance protein/Dihydroxybiphenyl dioxygenase"/>
    <property type="match status" value="1"/>
</dbReference>
<feature type="domain" description="PhnB-like" evidence="1">
    <location>
        <begin position="3"/>
        <end position="120"/>
    </location>
</feature>
<dbReference type="PANTHER" id="PTHR33990">
    <property type="entry name" value="PROTEIN YJDN-RELATED"/>
    <property type="match status" value="1"/>
</dbReference>
<dbReference type="PIRSF" id="PIRSF021700">
    <property type="entry name" value="3_dmu_93_MTrfase"/>
    <property type="match status" value="1"/>
</dbReference>
<dbReference type="InterPro" id="IPR009725">
    <property type="entry name" value="3_dmu_93_MTrfase"/>
</dbReference>
<comment type="caution">
    <text evidence="2">The sequence shown here is derived from an EMBL/GenBank/DDBJ whole genome shotgun (WGS) entry which is preliminary data.</text>
</comment>
<reference evidence="2 3" key="1">
    <citation type="journal article" date="2019" name="Nat. Microbiol.">
        <title>Mediterranean grassland soil C-N compound turnover is dependent on rainfall and depth, and is mediated by genomically divergent microorganisms.</title>
        <authorList>
            <person name="Diamond S."/>
            <person name="Andeer P.F."/>
            <person name="Li Z."/>
            <person name="Crits-Christoph A."/>
            <person name="Burstein D."/>
            <person name="Anantharaman K."/>
            <person name="Lane K.R."/>
            <person name="Thomas B.C."/>
            <person name="Pan C."/>
            <person name="Northen T.R."/>
            <person name="Banfield J.F."/>
        </authorList>
    </citation>
    <scope>NUCLEOTIDE SEQUENCE [LARGE SCALE GENOMIC DNA]</scope>
    <source>
        <strain evidence="2">WS_7</strain>
    </source>
</reference>
<evidence type="ECO:0000259" key="1">
    <source>
        <dbReference type="Pfam" id="PF06983"/>
    </source>
</evidence>
<gene>
    <name evidence="2" type="ORF">E6K77_08180</name>
</gene>
<name>A0A538TEW0_UNCEI</name>
<accession>A0A538TEW0</accession>
<evidence type="ECO:0000313" key="2">
    <source>
        <dbReference type="EMBL" id="TMQ62147.1"/>
    </source>
</evidence>
<dbReference type="AlphaFoldDB" id="A0A538TEW0"/>
<dbReference type="Pfam" id="PF06983">
    <property type="entry name" value="3-dmu-9_3-mt"/>
    <property type="match status" value="1"/>
</dbReference>
<dbReference type="PANTHER" id="PTHR33990:SF2">
    <property type="entry name" value="PHNB-LIKE DOMAIN-CONTAINING PROTEIN"/>
    <property type="match status" value="1"/>
</dbReference>
<sequence>MKAINPCLWFDNQAEEAARFYTSIFKDSKIGTITRYGDSAAAAAGRPKGSVMTVTFKLDGQEFMALNGGPIFKFSEAISLMVNCETQEEIDHFWTKLSEGGEEGPCGWLKDKFGLSWQIVPAIMAEWMKDRDTTRSERVMEALLKMKKLDINALKQAYEGEKAGVR</sequence>
<dbReference type="CDD" id="cd06588">
    <property type="entry name" value="PhnB_like"/>
    <property type="match status" value="1"/>
</dbReference>
<organism evidence="2 3">
    <name type="scientific">Eiseniibacteriota bacterium</name>
    <dbReference type="NCBI Taxonomy" id="2212470"/>
    <lineage>
        <taxon>Bacteria</taxon>
        <taxon>Candidatus Eiseniibacteriota</taxon>
    </lineage>
</organism>
<dbReference type="EMBL" id="VBOX01000085">
    <property type="protein sequence ID" value="TMQ62147.1"/>
    <property type="molecule type" value="Genomic_DNA"/>
</dbReference>
<proteinExistence type="predicted"/>
<dbReference type="InterPro" id="IPR029068">
    <property type="entry name" value="Glyas_Bleomycin-R_OHBP_Dase"/>
</dbReference>
<evidence type="ECO:0000313" key="3">
    <source>
        <dbReference type="Proteomes" id="UP000317366"/>
    </source>
</evidence>
<protein>
    <submittedName>
        <fullName evidence="2">VOC family protein</fullName>
    </submittedName>
</protein>